<dbReference type="Pfam" id="PF08759">
    <property type="entry name" value="GT-D"/>
    <property type="match status" value="1"/>
</dbReference>
<evidence type="ECO:0000313" key="2">
    <source>
        <dbReference type="EMBL" id="STO31826.1"/>
    </source>
</evidence>
<dbReference type="InterPro" id="IPR014869">
    <property type="entry name" value="GT-D"/>
</dbReference>
<proteinExistence type="predicted"/>
<sequence>MKNIFKSIRKFFRDGKKSMYWNLNKFMLSNNLGDKRWNIRDKEETVEKILQGYSISRYGDGEFSMIISPKNISFQEYDSILSKKLFEVLNSSLENHLVAIPTPLIKVDDLIKGDGWYWSKYYFQKKKYLDKILDKNKVYYDAMISRFYMPYLEKTKNIKVIEKLKNYFENKDILILEGENTRFGLGNELLKKSKRIRRIILPARDSFSKYNEILEEVKNNYSQDVLLLIALGPTATVLAYDFCKLGYQALDVGHMDIEFEWYLAGATQKIDLPNKSVNEVTGVVEKQIQDSKLEDIYNKQIVKKIL</sequence>
<evidence type="ECO:0000313" key="3">
    <source>
        <dbReference type="Proteomes" id="UP000255328"/>
    </source>
</evidence>
<dbReference type="Proteomes" id="UP000255328">
    <property type="component" value="Unassembled WGS sequence"/>
</dbReference>
<keyword evidence="2" id="KW-0808">Transferase</keyword>
<dbReference type="GO" id="GO:0016740">
    <property type="term" value="F:transferase activity"/>
    <property type="evidence" value="ECO:0007669"/>
    <property type="project" value="UniProtKB-KW"/>
</dbReference>
<dbReference type="EMBL" id="UGGU01000003">
    <property type="protein sequence ID" value="STO31826.1"/>
    <property type="molecule type" value="Genomic_DNA"/>
</dbReference>
<evidence type="ECO:0000259" key="1">
    <source>
        <dbReference type="Pfam" id="PF08759"/>
    </source>
</evidence>
<dbReference type="OrthoDB" id="796510at2"/>
<organism evidence="2 3">
    <name type="scientific">Fusobacterium necrogenes</name>
    <dbReference type="NCBI Taxonomy" id="858"/>
    <lineage>
        <taxon>Bacteria</taxon>
        <taxon>Fusobacteriati</taxon>
        <taxon>Fusobacteriota</taxon>
        <taxon>Fusobacteriia</taxon>
        <taxon>Fusobacteriales</taxon>
        <taxon>Fusobacteriaceae</taxon>
        <taxon>Fusobacterium</taxon>
    </lineage>
</organism>
<dbReference type="RefSeq" id="WP_115270481.1">
    <property type="nucleotide sequence ID" value="NZ_UGGU01000003.1"/>
</dbReference>
<protein>
    <submittedName>
        <fullName evidence="2">Glycosyltransferase, SP_1767 family</fullName>
    </submittedName>
</protein>
<accession>A0A377GY26</accession>
<feature type="domain" description="Glycosyltransferase GT-D fold" evidence="1">
    <location>
        <begin position="55"/>
        <end position="279"/>
    </location>
</feature>
<dbReference type="AlphaFoldDB" id="A0A377GY26"/>
<name>A0A377GY26_9FUSO</name>
<keyword evidence="3" id="KW-1185">Reference proteome</keyword>
<reference evidence="2 3" key="1">
    <citation type="submission" date="2018-06" db="EMBL/GenBank/DDBJ databases">
        <authorList>
            <consortium name="Pathogen Informatics"/>
            <person name="Doyle S."/>
        </authorList>
    </citation>
    <scope>NUCLEOTIDE SEQUENCE [LARGE SCALE GENOMIC DNA]</scope>
    <source>
        <strain evidence="2 3">NCTC10723</strain>
    </source>
</reference>
<gene>
    <name evidence="2" type="ORF">NCTC10723_01286</name>
</gene>